<comment type="caution">
    <text evidence="1">The sequence shown here is derived from an EMBL/GenBank/DDBJ whole genome shotgun (WGS) entry which is preliminary data.</text>
</comment>
<dbReference type="OrthoDB" id="5793558at2759"/>
<name>A0A016UIX4_9BILA</name>
<dbReference type="AlphaFoldDB" id="A0A016UIX4"/>
<dbReference type="Proteomes" id="UP000024635">
    <property type="component" value="Unassembled WGS sequence"/>
</dbReference>
<reference evidence="2" key="1">
    <citation type="journal article" date="2015" name="Nat. Genet.">
        <title>The genome and transcriptome of the zoonotic hookworm Ancylostoma ceylanicum identify infection-specific gene families.</title>
        <authorList>
            <person name="Schwarz E.M."/>
            <person name="Hu Y."/>
            <person name="Antoshechkin I."/>
            <person name="Miller M.M."/>
            <person name="Sternberg P.W."/>
            <person name="Aroian R.V."/>
        </authorList>
    </citation>
    <scope>NUCLEOTIDE SEQUENCE</scope>
    <source>
        <strain evidence="2">HY135</strain>
    </source>
</reference>
<evidence type="ECO:0000313" key="2">
    <source>
        <dbReference type="Proteomes" id="UP000024635"/>
    </source>
</evidence>
<organism evidence="1 2">
    <name type="scientific">Ancylostoma ceylanicum</name>
    <dbReference type="NCBI Taxonomy" id="53326"/>
    <lineage>
        <taxon>Eukaryota</taxon>
        <taxon>Metazoa</taxon>
        <taxon>Ecdysozoa</taxon>
        <taxon>Nematoda</taxon>
        <taxon>Chromadorea</taxon>
        <taxon>Rhabditida</taxon>
        <taxon>Rhabditina</taxon>
        <taxon>Rhabditomorpha</taxon>
        <taxon>Strongyloidea</taxon>
        <taxon>Ancylostomatidae</taxon>
        <taxon>Ancylostomatinae</taxon>
        <taxon>Ancylostoma</taxon>
    </lineage>
</organism>
<protein>
    <submittedName>
        <fullName evidence="1">Uncharacterized protein</fullName>
    </submittedName>
</protein>
<dbReference type="EMBL" id="JARK01001375">
    <property type="protein sequence ID" value="EYC14851.1"/>
    <property type="molecule type" value="Genomic_DNA"/>
</dbReference>
<accession>A0A016UIX4</accession>
<proteinExistence type="predicted"/>
<evidence type="ECO:0000313" key="1">
    <source>
        <dbReference type="EMBL" id="EYC14851.1"/>
    </source>
</evidence>
<gene>
    <name evidence="1" type="primary">Acey_s0039.g42</name>
    <name evidence="1" type="ORF">Y032_0039g42</name>
</gene>
<sequence>MRGCLRTQLANLRPSIYCSGIVLLRKPRRPVVEYLITGVLHERLCVSALIALYLIRLEPESTAKVWATPPSADPSASFGGRQRRAAAINPICTLLSFFGIKSFICKCHLPEQFCAVGHAQNVHRRSFSLQDLSTHSTLVALTTNSACTKPSTTSLTCHDEFGAFSCAWQRSHGDWYVAEPRTVMPFAPGEAPTHRYLVGVAKGGTGVLQLDTCPGM</sequence>
<keyword evidence="2" id="KW-1185">Reference proteome</keyword>